<dbReference type="AlphaFoldDB" id="A0AAV3PZ26"/>
<dbReference type="PANTHER" id="PTHR47074">
    <property type="entry name" value="BNAC02G40300D PROTEIN"/>
    <property type="match status" value="1"/>
</dbReference>
<reference evidence="2 3" key="1">
    <citation type="submission" date="2024-01" db="EMBL/GenBank/DDBJ databases">
        <title>The complete chloroplast genome sequence of Lithospermum erythrorhizon: insights into the phylogenetic relationship among Boraginaceae species and the maternal lineages of purple gromwells.</title>
        <authorList>
            <person name="Okada T."/>
            <person name="Watanabe K."/>
        </authorList>
    </citation>
    <scope>NUCLEOTIDE SEQUENCE [LARGE SCALE GENOMIC DNA]</scope>
</reference>
<dbReference type="SUPFAM" id="SSF53098">
    <property type="entry name" value="Ribonuclease H-like"/>
    <property type="match status" value="1"/>
</dbReference>
<dbReference type="InterPro" id="IPR002156">
    <property type="entry name" value="RNaseH_domain"/>
</dbReference>
<feature type="domain" description="RNase H type-1" evidence="1">
    <location>
        <begin position="106"/>
        <end position="223"/>
    </location>
</feature>
<dbReference type="Proteomes" id="UP001454036">
    <property type="component" value="Unassembled WGS sequence"/>
</dbReference>
<dbReference type="InterPro" id="IPR052929">
    <property type="entry name" value="RNase_H-like_EbsB-rel"/>
</dbReference>
<evidence type="ECO:0000313" key="2">
    <source>
        <dbReference type="EMBL" id="GAA0156729.1"/>
    </source>
</evidence>
<keyword evidence="3" id="KW-1185">Reference proteome</keyword>
<dbReference type="Gene3D" id="3.30.420.10">
    <property type="entry name" value="Ribonuclease H-like superfamily/Ribonuclease H"/>
    <property type="match status" value="1"/>
</dbReference>
<evidence type="ECO:0000259" key="1">
    <source>
        <dbReference type="Pfam" id="PF13456"/>
    </source>
</evidence>
<evidence type="ECO:0000313" key="3">
    <source>
        <dbReference type="Proteomes" id="UP001454036"/>
    </source>
</evidence>
<organism evidence="2 3">
    <name type="scientific">Lithospermum erythrorhizon</name>
    <name type="common">Purple gromwell</name>
    <name type="synonym">Lithospermum officinale var. erythrorhizon</name>
    <dbReference type="NCBI Taxonomy" id="34254"/>
    <lineage>
        <taxon>Eukaryota</taxon>
        <taxon>Viridiplantae</taxon>
        <taxon>Streptophyta</taxon>
        <taxon>Embryophyta</taxon>
        <taxon>Tracheophyta</taxon>
        <taxon>Spermatophyta</taxon>
        <taxon>Magnoliopsida</taxon>
        <taxon>eudicotyledons</taxon>
        <taxon>Gunneridae</taxon>
        <taxon>Pentapetalae</taxon>
        <taxon>asterids</taxon>
        <taxon>lamiids</taxon>
        <taxon>Boraginales</taxon>
        <taxon>Boraginaceae</taxon>
        <taxon>Boraginoideae</taxon>
        <taxon>Lithospermeae</taxon>
        <taxon>Lithospermum</taxon>
    </lineage>
</organism>
<dbReference type="InterPro" id="IPR036397">
    <property type="entry name" value="RNaseH_sf"/>
</dbReference>
<dbReference type="EMBL" id="BAABME010002935">
    <property type="protein sequence ID" value="GAA0156729.1"/>
    <property type="molecule type" value="Genomic_DNA"/>
</dbReference>
<name>A0AAV3PZ26_LITER</name>
<dbReference type="GO" id="GO:0003676">
    <property type="term" value="F:nucleic acid binding"/>
    <property type="evidence" value="ECO:0007669"/>
    <property type="project" value="InterPro"/>
</dbReference>
<dbReference type="InterPro" id="IPR044730">
    <property type="entry name" value="RNase_H-like_dom_plant"/>
</dbReference>
<dbReference type="InterPro" id="IPR012337">
    <property type="entry name" value="RNaseH-like_sf"/>
</dbReference>
<protein>
    <recommendedName>
        <fullName evidence="1">RNase H type-1 domain-containing protein</fullName>
    </recommendedName>
</protein>
<sequence length="261" mass="29551">MTSEGPWTTFKEWWIHVNDQLRKQDLTEIVDVISCVLWQLWKFRNEQIFDKGGRGLELILHDGITLASEFAAANPKLTSRENIKIREASLTHTTWSCPIPGSRKINVDAGWATTTCEGTVGVVARNERGSFCAAQLQSHVCINSALVAETLACRDGLEMALRNNWPRVQIENDCKTLVMVLNGEVGIPLKIDVLVADIHHFSRLLDVMFQFIRRTSNNVAHRIVPLGSWVGELRLLGIFSTFLARSSPYTRVEFVEWLCFL</sequence>
<dbReference type="GO" id="GO:0004523">
    <property type="term" value="F:RNA-DNA hybrid ribonuclease activity"/>
    <property type="evidence" value="ECO:0007669"/>
    <property type="project" value="InterPro"/>
</dbReference>
<dbReference type="CDD" id="cd06222">
    <property type="entry name" value="RNase_H_like"/>
    <property type="match status" value="1"/>
</dbReference>
<dbReference type="PANTHER" id="PTHR47074:SF61">
    <property type="entry name" value="RNASE H TYPE-1 DOMAIN-CONTAINING PROTEIN"/>
    <property type="match status" value="1"/>
</dbReference>
<dbReference type="Pfam" id="PF13456">
    <property type="entry name" value="RVT_3"/>
    <property type="match status" value="1"/>
</dbReference>
<gene>
    <name evidence="2" type="ORF">LIER_14152</name>
</gene>
<proteinExistence type="predicted"/>
<accession>A0AAV3PZ26</accession>
<comment type="caution">
    <text evidence="2">The sequence shown here is derived from an EMBL/GenBank/DDBJ whole genome shotgun (WGS) entry which is preliminary data.</text>
</comment>